<evidence type="ECO:0000313" key="1">
    <source>
        <dbReference type="EMBL" id="RZS64666.1"/>
    </source>
</evidence>
<organism evidence="1 2">
    <name type="scientific">Agromyces ramosus</name>
    <dbReference type="NCBI Taxonomy" id="33879"/>
    <lineage>
        <taxon>Bacteria</taxon>
        <taxon>Bacillati</taxon>
        <taxon>Actinomycetota</taxon>
        <taxon>Actinomycetes</taxon>
        <taxon>Micrococcales</taxon>
        <taxon>Microbacteriaceae</taxon>
        <taxon>Agromyces</taxon>
    </lineage>
</organism>
<evidence type="ECO:0000313" key="2">
    <source>
        <dbReference type="Proteomes" id="UP000293289"/>
    </source>
</evidence>
<dbReference type="EMBL" id="SGWY01000003">
    <property type="protein sequence ID" value="RZS64666.1"/>
    <property type="molecule type" value="Genomic_DNA"/>
</dbReference>
<comment type="caution">
    <text evidence="1">The sequence shown here is derived from an EMBL/GenBank/DDBJ whole genome shotgun (WGS) entry which is preliminary data.</text>
</comment>
<reference evidence="1 2" key="1">
    <citation type="submission" date="2019-02" db="EMBL/GenBank/DDBJ databases">
        <title>Genomic Encyclopedia of Type Strains, Phase IV (KMG-IV): sequencing the most valuable type-strain genomes for metagenomic binning, comparative biology and taxonomic classification.</title>
        <authorList>
            <person name="Goeker M."/>
        </authorList>
    </citation>
    <scope>NUCLEOTIDE SEQUENCE [LARGE SCALE GENOMIC DNA]</scope>
    <source>
        <strain evidence="1 2">DSM 43045</strain>
    </source>
</reference>
<sequence length="88" mass="9456">MTDALGWLSVLPTRPPATPTDTRTAALAALRELVGRPDAAFHDGQFEAIEALVDGRRRALVLGVEYNTRLLAAIAEHVAPAIGWEPAR</sequence>
<protein>
    <submittedName>
        <fullName evidence="1">Uncharacterized protein</fullName>
    </submittedName>
</protein>
<keyword evidence="2" id="KW-1185">Reference proteome</keyword>
<name>A0A4Q7M9N5_9MICO</name>
<accession>A0A4Q7M9N5</accession>
<proteinExistence type="predicted"/>
<dbReference type="RefSeq" id="WP_130353873.1">
    <property type="nucleotide sequence ID" value="NZ_SGWY01000003.1"/>
</dbReference>
<gene>
    <name evidence="1" type="ORF">EV187_3053</name>
</gene>
<dbReference type="AlphaFoldDB" id="A0A4Q7M9N5"/>
<dbReference type="Proteomes" id="UP000293289">
    <property type="component" value="Unassembled WGS sequence"/>
</dbReference>